<accession>A0A399NPR9</accession>
<keyword evidence="1" id="KW-0808">Transferase</keyword>
<protein>
    <submittedName>
        <fullName evidence="1">Sucrose synthase (Sucrose-UDP glucosyltransferase)</fullName>
    </submittedName>
</protein>
<gene>
    <name evidence="1" type="ORF">DZF97_18520</name>
</gene>
<comment type="caution">
    <text evidence="1">The sequence shown here is derived from an EMBL/GenBank/DDBJ whole genome shotgun (WGS) entry which is preliminary data.</text>
</comment>
<reference evidence="1 2" key="1">
    <citation type="submission" date="2018-08" db="EMBL/GenBank/DDBJ databases">
        <title>Genome Sequence of Clavibacter michiganensis Subspecies type strains, and the Atypical Peach-Colored Strains Isolated from Tomato.</title>
        <authorList>
            <person name="Osdaghi E."/>
            <person name="Portier P."/>
            <person name="Briand M."/>
            <person name="Jacques M.-A."/>
        </authorList>
    </citation>
    <scope>NUCLEOTIDE SEQUENCE [LARGE SCALE GENOMIC DNA]</scope>
    <source>
        <strain evidence="1 2">CFBP 7577</strain>
    </source>
</reference>
<dbReference type="EMBL" id="QWED01001258">
    <property type="protein sequence ID" value="RII95279.1"/>
    <property type="molecule type" value="Genomic_DNA"/>
</dbReference>
<evidence type="ECO:0000313" key="1">
    <source>
        <dbReference type="EMBL" id="RII95279.1"/>
    </source>
</evidence>
<organism evidence="1 2">
    <name type="scientific">Clavibacter nebraskensis</name>
    <dbReference type="NCBI Taxonomy" id="31963"/>
    <lineage>
        <taxon>Bacteria</taxon>
        <taxon>Bacillati</taxon>
        <taxon>Actinomycetota</taxon>
        <taxon>Actinomycetes</taxon>
        <taxon>Micrococcales</taxon>
        <taxon>Microbacteriaceae</taxon>
        <taxon>Clavibacter</taxon>
    </lineage>
</organism>
<dbReference type="AlphaFoldDB" id="A0A399NPR9"/>
<dbReference type="Proteomes" id="UP000265361">
    <property type="component" value="Unassembled WGS sequence"/>
</dbReference>
<sequence>DIARGDDEVAAVARLAVLDIARQHGDHPTAPERPGLTVVQLFLHADIDAGLTHVGAGDNGGIATLLVRLGDALVAPAAASAAGAHAEAP</sequence>
<feature type="non-terminal residue" evidence="1">
    <location>
        <position position="1"/>
    </location>
</feature>
<evidence type="ECO:0000313" key="2">
    <source>
        <dbReference type="Proteomes" id="UP000265361"/>
    </source>
</evidence>
<feature type="non-terminal residue" evidence="1">
    <location>
        <position position="89"/>
    </location>
</feature>
<dbReference type="GO" id="GO:0016740">
    <property type="term" value="F:transferase activity"/>
    <property type="evidence" value="ECO:0007669"/>
    <property type="project" value="UniProtKB-KW"/>
</dbReference>
<proteinExistence type="predicted"/>
<name>A0A399NPR9_9MICO</name>